<dbReference type="EMBL" id="CAADJA010000002">
    <property type="protein sequence ID" value="VFS45306.1"/>
    <property type="molecule type" value="Genomic_DNA"/>
</dbReference>
<evidence type="ECO:0000313" key="3">
    <source>
        <dbReference type="EMBL" id="VFS45306.1"/>
    </source>
</evidence>
<reference evidence="3 5" key="3">
    <citation type="submission" date="2019-03" db="EMBL/GenBank/DDBJ databases">
        <authorList>
            <consortium name="Pathogen Informatics"/>
        </authorList>
    </citation>
    <scope>NUCLEOTIDE SEQUENCE [LARGE SCALE GENOMIC DNA]</scope>
    <source>
        <strain evidence="3 5">NCTC12282</strain>
    </source>
</reference>
<keyword evidence="4" id="KW-1185">Reference proteome</keyword>
<keyword evidence="1" id="KW-1133">Transmembrane helix</keyword>
<feature type="transmembrane region" description="Helical" evidence="1">
    <location>
        <begin position="20"/>
        <end position="41"/>
    </location>
</feature>
<dbReference type="Proteomes" id="UP000224974">
    <property type="component" value="Unassembled WGS sequence"/>
</dbReference>
<name>A0A2C6DT08_9GAMM</name>
<dbReference type="RefSeq" id="WP_029096390.1">
    <property type="nucleotide sequence ID" value="NZ_BRLG01000052.1"/>
</dbReference>
<evidence type="ECO:0000313" key="5">
    <source>
        <dbReference type="Proteomes" id="UP000373449"/>
    </source>
</evidence>
<dbReference type="Pfam" id="PF16964">
    <property type="entry name" value="TadF"/>
    <property type="match status" value="1"/>
</dbReference>
<evidence type="ECO:0000313" key="4">
    <source>
        <dbReference type="Proteomes" id="UP000224974"/>
    </source>
</evidence>
<dbReference type="OrthoDB" id="7059416at2"/>
<sequence>MFKNTNVQPLLTNERGSIAIEFALIGLALTFFTAFLVDLVVQQATIGKLDRVTYSMAGAIRERTQLYRSDEYLNQNQVDTVALLAKKVLQDMESGADLSKLSMTIEELHFVEPKLTSGTNDRVVSRYNSFRSGPQTCAPFTTLNNMQDLSPKGSYGRWVPLYQVTICLPTSSWFTRITSGGDDKTQQKSFAIVVVR</sequence>
<reference evidence="2" key="1">
    <citation type="submission" date="2017-09" db="EMBL/GenBank/DDBJ databases">
        <title>FDA dAtabase for Regulatory Grade micrObial Sequences (FDA-ARGOS): Supporting development and validation of Infectious Disease Dx tests.</title>
        <authorList>
            <person name="Minogue T."/>
            <person name="Wolcott M."/>
            <person name="Wasieloski L."/>
            <person name="Aguilar W."/>
            <person name="Moore D."/>
            <person name="Tallon L.J."/>
            <person name="Sadzewicz L."/>
            <person name="Ott S."/>
            <person name="Zhao X."/>
            <person name="Nagaraj S."/>
            <person name="Vavikolanu K."/>
            <person name="Aluvathingal J."/>
            <person name="Nadendla S."/>
            <person name="Sichtig H."/>
        </authorList>
    </citation>
    <scope>NUCLEOTIDE SEQUENCE</scope>
    <source>
        <strain evidence="2">FDAARGOS_387</strain>
    </source>
</reference>
<evidence type="ECO:0000313" key="2">
    <source>
        <dbReference type="EMBL" id="PHI32337.1"/>
    </source>
</evidence>
<dbReference type="STRING" id="1111728.GCA_000427805_01420"/>
<dbReference type="EMBL" id="PDDX01000001">
    <property type="protein sequence ID" value="PHI32337.1"/>
    <property type="molecule type" value="Genomic_DNA"/>
</dbReference>
<organism evidence="2 4">
    <name type="scientific">Budvicia aquatica</name>
    <dbReference type="NCBI Taxonomy" id="82979"/>
    <lineage>
        <taxon>Bacteria</taxon>
        <taxon>Pseudomonadati</taxon>
        <taxon>Pseudomonadota</taxon>
        <taxon>Gammaproteobacteria</taxon>
        <taxon>Enterobacterales</taxon>
        <taxon>Budviciaceae</taxon>
        <taxon>Budvicia</taxon>
    </lineage>
</organism>
<evidence type="ECO:0000256" key="1">
    <source>
        <dbReference type="SAM" id="Phobius"/>
    </source>
</evidence>
<keyword evidence="1" id="KW-0812">Transmembrane</keyword>
<keyword evidence="1" id="KW-0472">Membrane</keyword>
<accession>A0A2C6DT08</accession>
<dbReference type="Proteomes" id="UP000373449">
    <property type="component" value="Unassembled WGS sequence"/>
</dbReference>
<reference evidence="4" key="2">
    <citation type="submission" date="2017-09" db="EMBL/GenBank/DDBJ databases">
        <title>FDA dAtabase for Regulatory Grade micrObial Sequences (FDA-ARGOS): Supporting development and validation of Infectious Disease Dx tests.</title>
        <authorList>
            <person name="Minogue T."/>
            <person name="Wolcott M."/>
            <person name="Wasieloski L."/>
            <person name="Aguilar W."/>
            <person name="Moore D."/>
            <person name="Tallon L."/>
            <person name="Sadzewicz L."/>
            <person name="Ott S."/>
            <person name="Zhao X."/>
            <person name="Nagaraj S."/>
            <person name="Vavikolanu K."/>
            <person name="Aluvathingal J."/>
            <person name="Nadendla S."/>
            <person name="Sichtig H."/>
        </authorList>
    </citation>
    <scope>NUCLEOTIDE SEQUENCE [LARGE SCALE GENOMIC DNA]</scope>
    <source>
        <strain evidence="4">FDAARGOS_387</strain>
    </source>
</reference>
<dbReference type="InterPro" id="IPR031582">
    <property type="entry name" value="TadF"/>
</dbReference>
<protein>
    <submittedName>
        <fullName evidence="2">Flp pilus assembly surface protein TadF</fullName>
    </submittedName>
</protein>
<gene>
    <name evidence="2" type="ORF">CRN84_24970</name>
    <name evidence="3" type="ORF">NCTC12282_00178</name>
</gene>
<proteinExistence type="predicted"/>
<dbReference type="AlphaFoldDB" id="A0A2C6DT08"/>